<evidence type="ECO:0000313" key="2">
    <source>
        <dbReference type="EMBL" id="KAK8247077.1"/>
    </source>
</evidence>
<evidence type="ECO:0000256" key="1">
    <source>
        <dbReference type="SAM" id="MobiDB-lite"/>
    </source>
</evidence>
<evidence type="ECO:0000313" key="3">
    <source>
        <dbReference type="Proteomes" id="UP001492380"/>
    </source>
</evidence>
<protein>
    <submittedName>
        <fullName evidence="2">Uncharacterized protein</fullName>
    </submittedName>
</protein>
<feature type="compositionally biased region" description="Basic residues" evidence="1">
    <location>
        <begin position="436"/>
        <end position="445"/>
    </location>
</feature>
<dbReference type="Proteomes" id="UP001492380">
    <property type="component" value="Unassembled WGS sequence"/>
</dbReference>
<name>A0ABR1Z4H2_9PEZI</name>
<sequence length="504" mass="56321">MCYGCFLDSRPSYCTKCSSIHPVKSAVRGSGVDKTGPREFAQELKIAADRALPTKDQAYGHIAVLIITWANDEANSEATKERLLRVFGELYSFECESLVIPVARRGAKEGPRDFLQKQLGDFTRRHLRDKPLLIIVYLGYASVRGKRGEKAAHANKGTGLSFGETRAVEWNQKLWLSGPPLTGGRRRAPKLAQSPIPWSEVSRHATDYACGRFLHIFDCPWASEVWNSRNEVLAASGFPNEEGTSNPQPYSFTQTLADYLEQLGGQARSVSQIFADLVRTRSKNGLERMPLHLLPENTEDPASIVLAPRSSQPKALTLVQRQDALADMVASQQRVLITAKFASDKSTLDLHDWREIILAHLPPELHFIQVESAEYTESEHCVLLTMKLPLELWDCFPWSHHHDEREAAISFKTLLENAQPRAEPPANDNGAPGPRRSARLKRKHPAHDGWEPPRRKKYPWPRCPLHGRVCLGGRKCDRLIMGYGPGRGGFGGFGGRGGMRRRGG</sequence>
<feature type="region of interest" description="Disordered" evidence="1">
    <location>
        <begin position="419"/>
        <end position="453"/>
    </location>
</feature>
<gene>
    <name evidence="2" type="ORF">HDK90DRAFT_539588</name>
</gene>
<proteinExistence type="predicted"/>
<organism evidence="2 3">
    <name type="scientific">Phyllosticta capitalensis</name>
    <dbReference type="NCBI Taxonomy" id="121624"/>
    <lineage>
        <taxon>Eukaryota</taxon>
        <taxon>Fungi</taxon>
        <taxon>Dikarya</taxon>
        <taxon>Ascomycota</taxon>
        <taxon>Pezizomycotina</taxon>
        <taxon>Dothideomycetes</taxon>
        <taxon>Dothideomycetes incertae sedis</taxon>
        <taxon>Botryosphaeriales</taxon>
        <taxon>Phyllostictaceae</taxon>
        <taxon>Phyllosticta</taxon>
    </lineage>
</organism>
<dbReference type="EMBL" id="JBBWRZ010000001">
    <property type="protein sequence ID" value="KAK8247077.1"/>
    <property type="molecule type" value="Genomic_DNA"/>
</dbReference>
<comment type="caution">
    <text evidence="2">The sequence shown here is derived from an EMBL/GenBank/DDBJ whole genome shotgun (WGS) entry which is preliminary data.</text>
</comment>
<reference evidence="2 3" key="1">
    <citation type="submission" date="2024-04" db="EMBL/GenBank/DDBJ databases">
        <title>Phyllosticta paracitricarpa is synonymous to the EU quarantine fungus P. citricarpa based on phylogenomic analyses.</title>
        <authorList>
            <consortium name="Lawrence Berkeley National Laboratory"/>
            <person name="Van Ingen-Buijs V.A."/>
            <person name="Van Westerhoven A.C."/>
            <person name="Haridas S."/>
            <person name="Skiadas P."/>
            <person name="Martin F."/>
            <person name="Groenewald J.Z."/>
            <person name="Crous P.W."/>
            <person name="Seidl M.F."/>
        </authorList>
    </citation>
    <scope>NUCLEOTIDE SEQUENCE [LARGE SCALE GENOMIC DNA]</scope>
    <source>
        <strain evidence="2 3">CBS 123374</strain>
    </source>
</reference>
<accession>A0ABR1Z4H2</accession>
<keyword evidence="3" id="KW-1185">Reference proteome</keyword>